<keyword evidence="1" id="KW-0732">Signal</keyword>
<dbReference type="Gene3D" id="2.120.10.30">
    <property type="entry name" value="TolB, C-terminal domain"/>
    <property type="match status" value="1"/>
</dbReference>
<dbReference type="InterPro" id="IPR010496">
    <property type="entry name" value="AL/BT2_dom"/>
</dbReference>
<dbReference type="InterPro" id="IPR011042">
    <property type="entry name" value="6-blade_b-propeller_TolB-like"/>
</dbReference>
<accession>A0A5B9PBJ0</accession>
<dbReference type="Proteomes" id="UP000322214">
    <property type="component" value="Chromosome"/>
</dbReference>
<evidence type="ECO:0000259" key="2">
    <source>
        <dbReference type="Pfam" id="PF06439"/>
    </source>
</evidence>
<dbReference type="RefSeq" id="WP_148618948.1">
    <property type="nucleotide sequence ID" value="NZ_CP042912.1"/>
</dbReference>
<evidence type="ECO:0000313" key="3">
    <source>
        <dbReference type="EMBL" id="QEG23718.1"/>
    </source>
</evidence>
<dbReference type="PANTHER" id="PTHR35340:SF5">
    <property type="entry name" value="ASST-DOMAIN-CONTAINING PROTEIN"/>
    <property type="match status" value="1"/>
</dbReference>
<proteinExistence type="predicted"/>
<dbReference type="Gene3D" id="2.60.120.560">
    <property type="entry name" value="Exo-inulinase, domain 1"/>
    <property type="match status" value="1"/>
</dbReference>
<dbReference type="OrthoDB" id="264813at2"/>
<feature type="domain" description="3-keto-alpha-glucoside-1,2-lyase/3-keto-2-hydroxy-glucal hydratase" evidence="2">
    <location>
        <begin position="20"/>
        <end position="218"/>
    </location>
</feature>
<dbReference type="SUPFAM" id="SSF63829">
    <property type="entry name" value="Calcium-dependent phosphotriesterase"/>
    <property type="match status" value="1"/>
</dbReference>
<sequence length="503" mass="55418" precursor="true">MLRFLALALLLAGSNCFANDWIELSQGDSLDGWKQVGGEATFVVKDGVITGTTGPGDNSFLTTGPYSDFELEFEVKCDPELNSGVQIRSHQYAKDSPQESKPTRIRKTGETFGYQCEIRSDAQGDHGCAGNFWDEARRTRWLDDSIDGAEKQKAYRPGEWNQFRVLARGSHIQSFINGVAVANFNDGRDASGFIGLQVHKIKQGTGPFSVSWRNVRVRELPKAKPLLLVSASYGKNMIAICELDGTVVWKHETAGPTEGHAGHHEIQMLPNGNILYHDDWDVVKEMKLDGTEVWKYASSNVHAFTRLADGNTMIAESGRQRIIVVDAEGSIVNSTPLGDQGRGHTRQAEVLSNGNYLVCAEQPGVVTEYDVEGNIVWEYEIGTRVYGAIRLRNGNTLICSGSGNSVVEVSPEKKVVWEIKGTVPETNIDLKWTACVKELPDGQIVIDNCHAGPDNPQLIKLDANRKVVWNFNQFDLVGNGMACFDYINGEQAAKVREIIAGLK</sequence>
<evidence type="ECO:0000256" key="1">
    <source>
        <dbReference type="SAM" id="SignalP"/>
    </source>
</evidence>
<name>A0A5B9PBJ0_9BACT</name>
<dbReference type="AlphaFoldDB" id="A0A5B9PBJ0"/>
<dbReference type="GO" id="GO:0016787">
    <property type="term" value="F:hydrolase activity"/>
    <property type="evidence" value="ECO:0007669"/>
    <property type="project" value="InterPro"/>
</dbReference>
<dbReference type="STRING" id="980251.GCA_001642875_04333"/>
<gene>
    <name evidence="3" type="ORF">MFFC18_36190</name>
</gene>
<evidence type="ECO:0000313" key="4">
    <source>
        <dbReference type="Proteomes" id="UP000322214"/>
    </source>
</evidence>
<feature type="signal peptide" evidence="1">
    <location>
        <begin position="1"/>
        <end position="18"/>
    </location>
</feature>
<dbReference type="EMBL" id="CP042912">
    <property type="protein sequence ID" value="QEG23718.1"/>
    <property type="molecule type" value="Genomic_DNA"/>
</dbReference>
<protein>
    <recommendedName>
        <fullName evidence="2">3-keto-alpha-glucoside-1,2-lyase/3-keto-2-hydroxy-glucal hydratase domain-containing protein</fullName>
    </recommendedName>
</protein>
<dbReference type="InterPro" id="IPR053143">
    <property type="entry name" value="Arylsulfate_ST"/>
</dbReference>
<feature type="chain" id="PRO_5022680412" description="3-keto-alpha-glucoside-1,2-lyase/3-keto-2-hydroxy-glucal hydratase domain-containing protein" evidence="1">
    <location>
        <begin position="19"/>
        <end position="503"/>
    </location>
</feature>
<dbReference type="KEGG" id="mff:MFFC18_36190"/>
<dbReference type="Pfam" id="PF06439">
    <property type="entry name" value="3keto-disac_hyd"/>
    <property type="match status" value="1"/>
</dbReference>
<organism evidence="3 4">
    <name type="scientific">Mariniblastus fucicola</name>
    <dbReference type="NCBI Taxonomy" id="980251"/>
    <lineage>
        <taxon>Bacteria</taxon>
        <taxon>Pseudomonadati</taxon>
        <taxon>Planctomycetota</taxon>
        <taxon>Planctomycetia</taxon>
        <taxon>Pirellulales</taxon>
        <taxon>Pirellulaceae</taxon>
        <taxon>Mariniblastus</taxon>
    </lineage>
</organism>
<dbReference type="PANTHER" id="PTHR35340">
    <property type="entry name" value="PQQ ENZYME REPEAT PROTEIN-RELATED"/>
    <property type="match status" value="1"/>
</dbReference>
<reference evidence="3 4" key="1">
    <citation type="submission" date="2019-08" db="EMBL/GenBank/DDBJ databases">
        <title>Deep-cultivation of Planctomycetes and their phenomic and genomic characterization uncovers novel biology.</title>
        <authorList>
            <person name="Wiegand S."/>
            <person name="Jogler M."/>
            <person name="Boedeker C."/>
            <person name="Pinto D."/>
            <person name="Vollmers J."/>
            <person name="Rivas-Marin E."/>
            <person name="Kohn T."/>
            <person name="Peeters S.H."/>
            <person name="Heuer A."/>
            <person name="Rast P."/>
            <person name="Oberbeckmann S."/>
            <person name="Bunk B."/>
            <person name="Jeske O."/>
            <person name="Meyerdierks A."/>
            <person name="Storesund J.E."/>
            <person name="Kallscheuer N."/>
            <person name="Luecker S."/>
            <person name="Lage O.M."/>
            <person name="Pohl T."/>
            <person name="Merkel B.J."/>
            <person name="Hornburger P."/>
            <person name="Mueller R.-W."/>
            <person name="Bruemmer F."/>
            <person name="Labrenz M."/>
            <person name="Spormann A.M."/>
            <person name="Op den Camp H."/>
            <person name="Overmann J."/>
            <person name="Amann R."/>
            <person name="Jetten M.S.M."/>
            <person name="Mascher T."/>
            <person name="Medema M.H."/>
            <person name="Devos D.P."/>
            <person name="Kaster A.-K."/>
            <person name="Ovreas L."/>
            <person name="Rohde M."/>
            <person name="Galperin M.Y."/>
            <person name="Jogler C."/>
        </authorList>
    </citation>
    <scope>NUCLEOTIDE SEQUENCE [LARGE SCALE GENOMIC DNA]</scope>
    <source>
        <strain evidence="3 4">FC18</strain>
    </source>
</reference>
<keyword evidence="4" id="KW-1185">Reference proteome</keyword>